<accession>A0A7W5BC51</accession>
<reference evidence="5 6" key="1">
    <citation type="submission" date="2020-08" db="EMBL/GenBank/DDBJ databases">
        <title>Genomic Encyclopedia of Type Strains, Phase III (KMG-III): the genomes of soil and plant-associated and newly described type strains.</title>
        <authorList>
            <person name="Whitman W."/>
        </authorList>
    </citation>
    <scope>NUCLEOTIDE SEQUENCE [LARGE SCALE GENOMIC DNA]</scope>
    <source>
        <strain evidence="5 6">CECT 8897</strain>
    </source>
</reference>
<dbReference type="NCBIfam" id="NF038124">
    <property type="entry name" value="PEP_CTERM_TLD_A"/>
    <property type="match status" value="1"/>
</dbReference>
<gene>
    <name evidence="5" type="ORF">FHS03_002647</name>
</gene>
<feature type="domain" description="Ice-binding protein C-terminal" evidence="4">
    <location>
        <begin position="220"/>
        <end position="244"/>
    </location>
</feature>
<keyword evidence="2" id="KW-0732">Signal</keyword>
<keyword evidence="1" id="KW-0812">Transmembrane</keyword>
<sequence length="245" mass="26099">MLLKVPIMQKLFPSTVTASLLAVSLLVASTGAAAATTLLSAKEQAQLSAWLGEGSIALTNIYTKAAGHTAKDFHAAVDGRGRTFSVMQATDSNGQTWLVGGYNPQSWTSSGAYNVTENQADRKAFLFNLTSGKLHRQTPKANGLDAVGAYQTYNDAKYGPTFGWGHDLYVPDDLTHGGYSLMYSYINPYAPDTNASLLNGAPFNGFNVTYGAIEVYNIAAVPEPAAYGMLLLGMGLLGWVARRKA</sequence>
<comment type="caution">
    <text evidence="5">The sequence shown here is derived from an EMBL/GenBank/DDBJ whole genome shotgun (WGS) entry which is preliminary data.</text>
</comment>
<dbReference type="InterPro" id="IPR013424">
    <property type="entry name" value="Ice-binding_C"/>
</dbReference>
<name>A0A7W5BC51_9BURK</name>
<protein>
    <recommendedName>
        <fullName evidence="7">PEP-CTERM sorting domain-containing protein</fullName>
    </recommendedName>
</protein>
<evidence type="ECO:0000256" key="2">
    <source>
        <dbReference type="SAM" id="SignalP"/>
    </source>
</evidence>
<dbReference type="Proteomes" id="UP000541535">
    <property type="component" value="Unassembled WGS sequence"/>
</dbReference>
<keyword evidence="6" id="KW-1185">Reference proteome</keyword>
<feature type="chain" id="PRO_5031248604" description="PEP-CTERM sorting domain-containing protein" evidence="2">
    <location>
        <begin position="35"/>
        <end position="245"/>
    </location>
</feature>
<dbReference type="Pfam" id="PF07589">
    <property type="entry name" value="PEP-CTERM"/>
    <property type="match status" value="1"/>
</dbReference>
<dbReference type="NCBIfam" id="TIGR02595">
    <property type="entry name" value="PEP_CTERM"/>
    <property type="match status" value="1"/>
</dbReference>
<dbReference type="AlphaFoldDB" id="A0A7W5BC51"/>
<evidence type="ECO:0008006" key="7">
    <source>
        <dbReference type="Google" id="ProtNLM"/>
    </source>
</evidence>
<keyword evidence="1" id="KW-0472">Membrane</keyword>
<evidence type="ECO:0000259" key="4">
    <source>
        <dbReference type="Pfam" id="PF07589"/>
    </source>
</evidence>
<feature type="signal peptide" evidence="2">
    <location>
        <begin position="1"/>
        <end position="34"/>
    </location>
</feature>
<feature type="domain" description="TLDc" evidence="3">
    <location>
        <begin position="37"/>
        <end position="179"/>
    </location>
</feature>
<keyword evidence="1" id="KW-1133">Transmembrane helix</keyword>
<dbReference type="EMBL" id="JACHXD010000006">
    <property type="protein sequence ID" value="MBB3119595.1"/>
    <property type="molecule type" value="Genomic_DNA"/>
</dbReference>
<dbReference type="InterPro" id="IPR006571">
    <property type="entry name" value="TLDc_dom"/>
</dbReference>
<organism evidence="5 6">
    <name type="scientific">Pseudoduganella violacea</name>
    <dbReference type="NCBI Taxonomy" id="1715466"/>
    <lineage>
        <taxon>Bacteria</taxon>
        <taxon>Pseudomonadati</taxon>
        <taxon>Pseudomonadota</taxon>
        <taxon>Betaproteobacteria</taxon>
        <taxon>Burkholderiales</taxon>
        <taxon>Oxalobacteraceae</taxon>
        <taxon>Telluria group</taxon>
        <taxon>Pseudoduganella</taxon>
    </lineage>
</organism>
<evidence type="ECO:0000259" key="3">
    <source>
        <dbReference type="Pfam" id="PF07534"/>
    </source>
</evidence>
<proteinExistence type="predicted"/>
<evidence type="ECO:0000313" key="5">
    <source>
        <dbReference type="EMBL" id="MBB3119595.1"/>
    </source>
</evidence>
<evidence type="ECO:0000256" key="1">
    <source>
        <dbReference type="SAM" id="Phobius"/>
    </source>
</evidence>
<evidence type="ECO:0000313" key="6">
    <source>
        <dbReference type="Proteomes" id="UP000541535"/>
    </source>
</evidence>
<dbReference type="Pfam" id="PF07534">
    <property type="entry name" value="TLD"/>
    <property type="match status" value="1"/>
</dbReference>
<feature type="transmembrane region" description="Helical" evidence="1">
    <location>
        <begin position="224"/>
        <end position="241"/>
    </location>
</feature>
<dbReference type="RefSeq" id="WP_229426193.1">
    <property type="nucleotide sequence ID" value="NZ_JACHXD010000006.1"/>
</dbReference>